<evidence type="ECO:0000256" key="1">
    <source>
        <dbReference type="SAM" id="MobiDB-lite"/>
    </source>
</evidence>
<keyword evidence="3" id="KW-1185">Reference proteome</keyword>
<dbReference type="AlphaFoldDB" id="A0A4Z2HD47"/>
<dbReference type="EMBL" id="SRLO01000285">
    <property type="protein sequence ID" value="TNN62814.1"/>
    <property type="molecule type" value="Genomic_DNA"/>
</dbReference>
<organism evidence="2 3">
    <name type="scientific">Liparis tanakae</name>
    <name type="common">Tanaka's snailfish</name>
    <dbReference type="NCBI Taxonomy" id="230148"/>
    <lineage>
        <taxon>Eukaryota</taxon>
        <taxon>Metazoa</taxon>
        <taxon>Chordata</taxon>
        <taxon>Craniata</taxon>
        <taxon>Vertebrata</taxon>
        <taxon>Euteleostomi</taxon>
        <taxon>Actinopterygii</taxon>
        <taxon>Neopterygii</taxon>
        <taxon>Teleostei</taxon>
        <taxon>Neoteleostei</taxon>
        <taxon>Acanthomorphata</taxon>
        <taxon>Eupercaria</taxon>
        <taxon>Perciformes</taxon>
        <taxon>Cottioidei</taxon>
        <taxon>Cottales</taxon>
        <taxon>Liparidae</taxon>
        <taxon>Liparis</taxon>
    </lineage>
</organism>
<protein>
    <submittedName>
        <fullName evidence="2">Uncharacterized protein</fullName>
    </submittedName>
</protein>
<feature type="compositionally biased region" description="Basic and acidic residues" evidence="1">
    <location>
        <begin position="1"/>
        <end position="16"/>
    </location>
</feature>
<sequence length="86" mass="8868">MSTVHHPAEGGAHDRSSLVSRPSGITCSPQTDRSSAVLEGGALGCGQRSVAAAELHSSDLTLETGSRSGLAMLIYARVSNAMEEQD</sequence>
<feature type="region of interest" description="Disordered" evidence="1">
    <location>
        <begin position="1"/>
        <end position="33"/>
    </location>
</feature>
<reference evidence="2 3" key="1">
    <citation type="submission" date="2019-03" db="EMBL/GenBank/DDBJ databases">
        <title>First draft genome of Liparis tanakae, snailfish: a comprehensive survey of snailfish specific genes.</title>
        <authorList>
            <person name="Kim W."/>
            <person name="Song I."/>
            <person name="Jeong J.-H."/>
            <person name="Kim D."/>
            <person name="Kim S."/>
            <person name="Ryu S."/>
            <person name="Song J.Y."/>
            <person name="Lee S.K."/>
        </authorList>
    </citation>
    <scope>NUCLEOTIDE SEQUENCE [LARGE SCALE GENOMIC DNA]</scope>
    <source>
        <tissue evidence="2">Muscle</tissue>
    </source>
</reference>
<gene>
    <name evidence="2" type="ORF">EYF80_026889</name>
</gene>
<accession>A0A4Z2HD47</accession>
<evidence type="ECO:0000313" key="2">
    <source>
        <dbReference type="EMBL" id="TNN62814.1"/>
    </source>
</evidence>
<proteinExistence type="predicted"/>
<name>A0A4Z2HD47_9TELE</name>
<comment type="caution">
    <text evidence="2">The sequence shown here is derived from an EMBL/GenBank/DDBJ whole genome shotgun (WGS) entry which is preliminary data.</text>
</comment>
<evidence type="ECO:0000313" key="3">
    <source>
        <dbReference type="Proteomes" id="UP000314294"/>
    </source>
</evidence>
<dbReference type="Proteomes" id="UP000314294">
    <property type="component" value="Unassembled WGS sequence"/>
</dbReference>
<feature type="compositionally biased region" description="Polar residues" evidence="1">
    <location>
        <begin position="17"/>
        <end position="33"/>
    </location>
</feature>